<comment type="caution">
    <text evidence="2">The sequence shown here is derived from an EMBL/GenBank/DDBJ whole genome shotgun (WGS) entry which is preliminary data.</text>
</comment>
<name>X0V1H8_9ZZZZ</name>
<dbReference type="EMBL" id="BARS01018437">
    <property type="protein sequence ID" value="GAF94485.1"/>
    <property type="molecule type" value="Genomic_DNA"/>
</dbReference>
<accession>X0V1H8</accession>
<feature type="non-terminal residue" evidence="2">
    <location>
        <position position="237"/>
    </location>
</feature>
<reference evidence="2" key="1">
    <citation type="journal article" date="2014" name="Front. Microbiol.">
        <title>High frequency of phylogenetically diverse reductive dehalogenase-homologous genes in deep subseafloor sedimentary metagenomes.</title>
        <authorList>
            <person name="Kawai M."/>
            <person name="Futagami T."/>
            <person name="Toyoda A."/>
            <person name="Takaki Y."/>
            <person name="Nishi S."/>
            <person name="Hori S."/>
            <person name="Arai W."/>
            <person name="Tsubouchi T."/>
            <person name="Morono Y."/>
            <person name="Uchiyama I."/>
            <person name="Ito T."/>
            <person name="Fujiyama A."/>
            <person name="Inagaki F."/>
            <person name="Takami H."/>
        </authorList>
    </citation>
    <scope>NUCLEOTIDE SEQUENCE</scope>
    <source>
        <strain evidence="2">Expedition CK06-06</strain>
    </source>
</reference>
<dbReference type="Gene3D" id="3.40.50.1580">
    <property type="entry name" value="Nucleoside phosphorylase domain"/>
    <property type="match status" value="1"/>
</dbReference>
<sequence>MPDGDPDYFTRLLYGCEADEIAEAVLLTPMDSTLEALKLRAENVREFKGFNYGFNGNLEGTEVSVINSRIGSPVASDCTYYLRFTPCRSIIYTGLIGSLQPSIRVGDIIVPTAALRGEGASKYFIEEEYPAVADFGLLQAVSSTLEEAYAEHDINIHYGPIYTTDSFAAETKEFLELWGARNLLGIEMETSAIYTIASLYGIKAASVQVVSDNPVIKKSFFDPLFDEDRERRKICTE</sequence>
<dbReference type="GO" id="GO:0005829">
    <property type="term" value="C:cytosol"/>
    <property type="evidence" value="ECO:0007669"/>
    <property type="project" value="TreeGrafter"/>
</dbReference>
<feature type="domain" description="Nucleoside phosphorylase" evidence="1">
    <location>
        <begin position="25"/>
        <end position="216"/>
    </location>
</feature>
<dbReference type="PANTHER" id="PTHR43691">
    <property type="entry name" value="URIDINE PHOSPHORYLASE"/>
    <property type="match status" value="1"/>
</dbReference>
<proteinExistence type="predicted"/>
<dbReference type="GO" id="GO:0003824">
    <property type="term" value="F:catalytic activity"/>
    <property type="evidence" value="ECO:0007669"/>
    <property type="project" value="InterPro"/>
</dbReference>
<protein>
    <recommendedName>
        <fullName evidence="1">Nucleoside phosphorylase domain-containing protein</fullName>
    </recommendedName>
</protein>
<organism evidence="2">
    <name type="scientific">marine sediment metagenome</name>
    <dbReference type="NCBI Taxonomy" id="412755"/>
    <lineage>
        <taxon>unclassified sequences</taxon>
        <taxon>metagenomes</taxon>
        <taxon>ecological metagenomes</taxon>
    </lineage>
</organism>
<dbReference type="SUPFAM" id="SSF53167">
    <property type="entry name" value="Purine and uridine phosphorylases"/>
    <property type="match status" value="1"/>
</dbReference>
<dbReference type="PANTHER" id="PTHR43691:SF11">
    <property type="entry name" value="FI09636P-RELATED"/>
    <property type="match status" value="1"/>
</dbReference>
<gene>
    <name evidence="2" type="ORF">S01H1_30003</name>
</gene>
<dbReference type="Pfam" id="PF01048">
    <property type="entry name" value="PNP_UDP_1"/>
    <property type="match status" value="1"/>
</dbReference>
<dbReference type="InterPro" id="IPR000845">
    <property type="entry name" value="Nucleoside_phosphorylase_d"/>
</dbReference>
<dbReference type="GO" id="GO:0009116">
    <property type="term" value="P:nucleoside metabolic process"/>
    <property type="evidence" value="ECO:0007669"/>
    <property type="project" value="InterPro"/>
</dbReference>
<evidence type="ECO:0000313" key="2">
    <source>
        <dbReference type="EMBL" id="GAF94485.1"/>
    </source>
</evidence>
<dbReference type="AlphaFoldDB" id="X0V1H8"/>
<evidence type="ECO:0000259" key="1">
    <source>
        <dbReference type="Pfam" id="PF01048"/>
    </source>
</evidence>
<dbReference type="InterPro" id="IPR035994">
    <property type="entry name" value="Nucleoside_phosphorylase_sf"/>
</dbReference>